<dbReference type="SUPFAM" id="SSF51690">
    <property type="entry name" value="Nicotinate/Quinolinate PRTase C-terminal domain-like"/>
    <property type="match status" value="1"/>
</dbReference>
<feature type="domain" description="Nicotinate phosphoribosyltransferase C-terminal" evidence="12">
    <location>
        <begin position="364"/>
        <end position="473"/>
    </location>
</feature>
<dbReference type="Gene3D" id="3.20.140.10">
    <property type="entry name" value="nicotinate phosphoribosyltransferase"/>
    <property type="match status" value="1"/>
</dbReference>
<dbReference type="AlphaFoldDB" id="A0A544QVJ6"/>
<dbReference type="EC" id="6.3.4.21" evidence="3 9"/>
<organism evidence="13 14">
    <name type="scientific">Peptacetobacter hominis</name>
    <dbReference type="NCBI Taxonomy" id="2743610"/>
    <lineage>
        <taxon>Bacteria</taxon>
        <taxon>Bacillati</taxon>
        <taxon>Bacillota</taxon>
        <taxon>Clostridia</taxon>
        <taxon>Peptostreptococcales</taxon>
        <taxon>Peptostreptococcaceae</taxon>
        <taxon>Peptacetobacter</taxon>
    </lineage>
</organism>
<proteinExistence type="inferred from homology"/>
<dbReference type="GO" id="GO:0047280">
    <property type="term" value="F:nicotinamide phosphoribosyltransferase activity"/>
    <property type="evidence" value="ECO:0007669"/>
    <property type="project" value="UniProtKB-ARBA"/>
</dbReference>
<dbReference type="RefSeq" id="WP_142535779.1">
    <property type="nucleotide sequence ID" value="NZ_SGJB01000007.1"/>
</dbReference>
<dbReference type="PANTHER" id="PTHR11098">
    <property type="entry name" value="NICOTINATE PHOSPHORIBOSYLTRANSFERASE"/>
    <property type="match status" value="1"/>
</dbReference>
<evidence type="ECO:0000256" key="2">
    <source>
        <dbReference type="ARBA" id="ARBA00010897"/>
    </source>
</evidence>
<dbReference type="PANTHER" id="PTHR11098:SF1">
    <property type="entry name" value="NICOTINATE PHOSPHORIBOSYLTRANSFERASE"/>
    <property type="match status" value="1"/>
</dbReference>
<dbReference type="InterPro" id="IPR013785">
    <property type="entry name" value="Aldolase_TIM"/>
</dbReference>
<name>A0A544QVJ6_9FIRM</name>
<keyword evidence="5 9" id="KW-0436">Ligase</keyword>
<dbReference type="InterPro" id="IPR036068">
    <property type="entry name" value="Nicotinate_pribotase-like_C"/>
</dbReference>
<keyword evidence="7 9" id="KW-0808">Transferase</keyword>
<dbReference type="Pfam" id="PF17767">
    <property type="entry name" value="NAPRTase_N"/>
    <property type="match status" value="1"/>
</dbReference>
<evidence type="ECO:0000313" key="13">
    <source>
        <dbReference type="EMBL" id="TQQ84724.1"/>
    </source>
</evidence>
<reference evidence="13 14" key="1">
    <citation type="submission" date="2019-02" db="EMBL/GenBank/DDBJ databases">
        <title>Peptostreptococcaceae bacterium ZHW00191 nov., a new bacterium isolated from the human gut.</title>
        <authorList>
            <person name="Zhou H.-W."/>
            <person name="Chen X.-J."/>
        </authorList>
    </citation>
    <scope>NUCLEOTIDE SEQUENCE [LARGE SCALE GENOMIC DNA]</scope>
    <source>
        <strain evidence="13 14">ZHW00191</strain>
    </source>
</reference>
<dbReference type="GO" id="GO:0005829">
    <property type="term" value="C:cytosol"/>
    <property type="evidence" value="ECO:0007669"/>
    <property type="project" value="TreeGrafter"/>
</dbReference>
<dbReference type="SUPFAM" id="SSF54675">
    <property type="entry name" value="Nicotinate/Quinolinate PRTase N-terminal domain-like"/>
    <property type="match status" value="1"/>
</dbReference>
<dbReference type="EMBL" id="SGJB01000007">
    <property type="protein sequence ID" value="TQQ84724.1"/>
    <property type="molecule type" value="Genomic_DNA"/>
</dbReference>
<dbReference type="NCBIfam" id="NF009131">
    <property type="entry name" value="PRK12484.1"/>
    <property type="match status" value="1"/>
</dbReference>
<sequence>MLNYDKRNLTMMMDLYELTMANGYFQGENTDKYVVFDVFYRKNPDGGGYAIFAGLEQIIEYIENMHFDDEDISYLESLNLFDKKFLEYLKQYRFSGNIYAFEEGTIMYPNEPVITVVAPLIDAQLIETAILAIFNHQSLIATKTNRIVQSAKGRKVSDFGARRAHNMDAAIYGARAAYIGGASGTATVLAGQKFNIPVGGTMAHSWVMYYKDEYKAFMEYAKTYPDESVFLVDTYDVLHSGIPNAIKVAKEYLEPKGKRLKGIRLDSGDLAYLSKEARKILDSNGMEDCNIIVSNSLDEYTISSILNQGGEIDSFGVGERLITAKSDPVFGGVYKIAAVEENSKFEPRIKISETVEKITNPGWKQVYRVYNSDGHAIADLITESDEKPDLKNKYRYVDPEKPWKNRYFENCTIKKLQKPVILDGKKVYENKSLSDIQSYVRKQLSEEIWTEEQRFENPHKHYINMSPEYYEMKMNLLNESRGE</sequence>
<dbReference type="InterPro" id="IPR040727">
    <property type="entry name" value="NAPRTase_N"/>
</dbReference>
<evidence type="ECO:0000256" key="1">
    <source>
        <dbReference type="ARBA" id="ARBA00004952"/>
    </source>
</evidence>
<dbReference type="NCBIfam" id="TIGR01513">
    <property type="entry name" value="NAPRTase_put"/>
    <property type="match status" value="1"/>
</dbReference>
<dbReference type="Pfam" id="PF04095">
    <property type="entry name" value="NAPRTase"/>
    <property type="match status" value="1"/>
</dbReference>
<dbReference type="GO" id="GO:0004516">
    <property type="term" value="F:nicotinate phosphoribosyltransferase activity"/>
    <property type="evidence" value="ECO:0007669"/>
    <property type="project" value="UniProtKB-UniRule"/>
</dbReference>
<comment type="pathway">
    <text evidence="1 9">Cofactor biosynthesis; NAD(+) biosynthesis; nicotinate D-ribonucleotide from nicotinate: step 1/1.</text>
</comment>
<dbReference type="InterPro" id="IPR006405">
    <property type="entry name" value="Nic_PRibTrfase_pncB"/>
</dbReference>
<comment type="similarity">
    <text evidence="2 9">Belongs to the NAPRTase family.</text>
</comment>
<comment type="function">
    <text evidence="9">Catalyzes the first step in the biosynthesis of NAD from nicotinic acid, the ATP-dependent synthesis of beta-nicotinate D-ribonucleotide from nicotinate and 5-phospho-D-ribose 1-phosphate.</text>
</comment>
<dbReference type="InterPro" id="IPR041619">
    <property type="entry name" value="NAPRTase_C"/>
</dbReference>
<comment type="caution">
    <text evidence="13">The sequence shown here is derived from an EMBL/GenBank/DDBJ whole genome shotgun (WGS) entry which is preliminary data.</text>
</comment>
<accession>A0A544QVJ6</accession>
<evidence type="ECO:0000256" key="7">
    <source>
        <dbReference type="ARBA" id="ARBA00022679"/>
    </source>
</evidence>
<dbReference type="Proteomes" id="UP000317863">
    <property type="component" value="Unassembled WGS sequence"/>
</dbReference>
<keyword evidence="13" id="KW-0328">Glycosyltransferase</keyword>
<feature type="domain" description="Nicotinate phosphoribosyltransferase N-terminal" evidence="11">
    <location>
        <begin position="11"/>
        <end position="135"/>
    </location>
</feature>
<gene>
    <name evidence="13" type="ORF">EXD82_04790</name>
</gene>
<evidence type="ECO:0000256" key="4">
    <source>
        <dbReference type="ARBA" id="ARBA00022553"/>
    </source>
</evidence>
<evidence type="ECO:0000259" key="11">
    <source>
        <dbReference type="Pfam" id="PF17767"/>
    </source>
</evidence>
<dbReference type="GO" id="GO:0034355">
    <property type="term" value="P:NAD+ biosynthetic process via the salvage pathway"/>
    <property type="evidence" value="ECO:0007669"/>
    <property type="project" value="TreeGrafter"/>
</dbReference>
<feature type="domain" description="Nicotinate/nicotinamide phosphoribosyltransferase" evidence="10">
    <location>
        <begin position="155"/>
        <end position="339"/>
    </location>
</feature>
<evidence type="ECO:0000259" key="12">
    <source>
        <dbReference type="Pfam" id="PF17956"/>
    </source>
</evidence>
<dbReference type="InterPro" id="IPR041525">
    <property type="entry name" value="N/Namide_PRibTrfase"/>
</dbReference>
<keyword evidence="4" id="KW-0597">Phosphoprotein</keyword>
<dbReference type="NCBIfam" id="NF006695">
    <property type="entry name" value="PRK09243.1-2"/>
    <property type="match status" value="1"/>
</dbReference>
<dbReference type="FunFam" id="3.20.20.70:FF:000076">
    <property type="entry name" value="Nicotinate phosphoribosyltransferase"/>
    <property type="match status" value="1"/>
</dbReference>
<keyword evidence="6 9" id="KW-0662">Pyridine nucleotide biosynthesis</keyword>
<evidence type="ECO:0000256" key="3">
    <source>
        <dbReference type="ARBA" id="ARBA00013236"/>
    </source>
</evidence>
<dbReference type="CDD" id="cd01570">
    <property type="entry name" value="NAPRTase_A"/>
    <property type="match status" value="1"/>
</dbReference>
<evidence type="ECO:0000256" key="5">
    <source>
        <dbReference type="ARBA" id="ARBA00022598"/>
    </source>
</evidence>
<dbReference type="OrthoDB" id="9770610at2"/>
<dbReference type="UniPathway" id="UPA00253">
    <property type="reaction ID" value="UER00457"/>
</dbReference>
<evidence type="ECO:0000256" key="9">
    <source>
        <dbReference type="RuleBase" id="RU365100"/>
    </source>
</evidence>
<evidence type="ECO:0000313" key="14">
    <source>
        <dbReference type="Proteomes" id="UP000317863"/>
    </source>
</evidence>
<comment type="catalytic activity">
    <reaction evidence="8 9">
        <text>5-phospho-alpha-D-ribose 1-diphosphate + nicotinate + ATP + H2O = nicotinate beta-D-ribonucleotide + ADP + phosphate + diphosphate</text>
        <dbReference type="Rhea" id="RHEA:36163"/>
        <dbReference type="ChEBI" id="CHEBI:15377"/>
        <dbReference type="ChEBI" id="CHEBI:30616"/>
        <dbReference type="ChEBI" id="CHEBI:32544"/>
        <dbReference type="ChEBI" id="CHEBI:33019"/>
        <dbReference type="ChEBI" id="CHEBI:43474"/>
        <dbReference type="ChEBI" id="CHEBI:57502"/>
        <dbReference type="ChEBI" id="CHEBI:58017"/>
        <dbReference type="ChEBI" id="CHEBI:456216"/>
        <dbReference type="EC" id="6.3.4.21"/>
    </reaction>
</comment>
<evidence type="ECO:0000256" key="6">
    <source>
        <dbReference type="ARBA" id="ARBA00022642"/>
    </source>
</evidence>
<keyword evidence="14" id="KW-1185">Reference proteome</keyword>
<protein>
    <recommendedName>
        <fullName evidence="3 9">Nicotinate phosphoribosyltransferase</fullName>
        <ecNumber evidence="3 9">6.3.4.21</ecNumber>
    </recommendedName>
</protein>
<evidence type="ECO:0000259" key="10">
    <source>
        <dbReference type="Pfam" id="PF04095"/>
    </source>
</evidence>
<dbReference type="PIRSF" id="PIRSF000484">
    <property type="entry name" value="NAPRT"/>
    <property type="match status" value="1"/>
</dbReference>
<dbReference type="Pfam" id="PF17956">
    <property type="entry name" value="NAPRTase_C"/>
    <property type="match status" value="1"/>
</dbReference>
<dbReference type="InterPro" id="IPR007229">
    <property type="entry name" value="Nic_PRibTrfase-Fam"/>
</dbReference>
<evidence type="ECO:0000256" key="8">
    <source>
        <dbReference type="ARBA" id="ARBA00048668"/>
    </source>
</evidence>
<comment type="PTM">
    <text evidence="9">Transiently phosphorylated on a His residue during the reaction cycle. Phosphorylation strongly increases the affinity for substrates and increases the rate of nicotinate D-ribonucleotide production. Dephosphorylation regenerates the low-affinity form of the enzyme, leading to product release.</text>
</comment>
<dbReference type="Gene3D" id="3.20.20.70">
    <property type="entry name" value="Aldolase class I"/>
    <property type="match status" value="1"/>
</dbReference>